<dbReference type="EMBL" id="FOJT01000001">
    <property type="protein sequence ID" value="SFA72923.1"/>
    <property type="molecule type" value="Genomic_DNA"/>
</dbReference>
<keyword evidence="4" id="KW-1185">Reference proteome</keyword>
<evidence type="ECO:0000313" key="4">
    <source>
        <dbReference type="Proteomes" id="UP000199604"/>
    </source>
</evidence>
<dbReference type="RefSeq" id="WP_091473099.1">
    <property type="nucleotide sequence ID" value="NZ_FOJT01000001.1"/>
</dbReference>
<reference evidence="4" key="1">
    <citation type="submission" date="2016-10" db="EMBL/GenBank/DDBJ databases">
        <authorList>
            <person name="Varghese N."/>
            <person name="Submissions S."/>
        </authorList>
    </citation>
    <scope>NUCLEOTIDE SEQUENCE [LARGE SCALE GENOMIC DNA]</scope>
    <source>
        <strain evidence="4">DSM 21789</strain>
    </source>
</reference>
<dbReference type="SMART" id="SM00710">
    <property type="entry name" value="PbH1"/>
    <property type="match status" value="7"/>
</dbReference>
<proteinExistence type="predicted"/>
<evidence type="ECO:0000313" key="3">
    <source>
        <dbReference type="EMBL" id="SFA72923.1"/>
    </source>
</evidence>
<name>A0A1I0VA53_9FLAO</name>
<dbReference type="InterPro" id="IPR026444">
    <property type="entry name" value="Secre_tail"/>
</dbReference>
<dbReference type="OrthoDB" id="1362793at2"/>
<dbReference type="NCBIfam" id="TIGR04183">
    <property type="entry name" value="Por_Secre_tail"/>
    <property type="match status" value="1"/>
</dbReference>
<organism evidence="3 4">
    <name type="scientific">Flavobacterium swingsii</name>
    <dbReference type="NCBI Taxonomy" id="498292"/>
    <lineage>
        <taxon>Bacteria</taxon>
        <taxon>Pseudomonadati</taxon>
        <taxon>Bacteroidota</taxon>
        <taxon>Flavobacteriia</taxon>
        <taxon>Flavobacteriales</taxon>
        <taxon>Flavobacteriaceae</taxon>
        <taxon>Flavobacterium</taxon>
    </lineage>
</organism>
<feature type="domain" description="Secretion system C-terminal sorting" evidence="2">
    <location>
        <begin position="826"/>
        <end position="893"/>
    </location>
</feature>
<sequence length="896" mass="93358">MNRILLKNQKKSFEKGKYWTKTLAMLLFFIVLSVTKTSAQITITVQNNTNTTPNLATSYPSLADALNALNAVTGMTGTVYMTAFTYGTETAPPKGFTIGSATLNPVLSATNNVMINGNGSLINAGLGTATPSSASPDGMVKLVGANYIDFRNFSLVDGNTTNPATMEFGIGLFKASATDGCNNNILLSNNINMQRVNFAAGSGPMPAGATGIIMVNSTPTAAITSLVPTSVSGANSNNRIAGNTINGGNNGIHLSGFANISPNDDYNNEIGNSNTIRNFGGGATTASFATGITATNQWNILITNNIIDNNTGTGVNTLYTLYGIFLPSGGNNANVNITYNTIKLQSGSGTEILYAINNSAGAGTGTISISDNAVNLGYANGTTGAISGISNSALPTVLNMNYNTVEGISGVPLAGTGEINGIVNTSTIPTVNTNGNNIRNFDRTGASGILSGMKIRSANWNAFGNIIDNLKFSATSSTGNIYGLNSTSPNTNLDSNTIKNLSIPFTGSIYGIYDAGSSGIKTISSNQIFNFATSTGGTGGSNFYGAYCVTGTVTIGNNSIYSLNISGNNATAGSSVSGIRLDSPTNKVFNNKIYNLSANSTLGSSRGIYTSAGNATFYNNVISDLRAPNSTSSNGVNGFITNGSMSLYNNTILLNETVKNGPNSGSNVVFFNSSGTLISRNNIFINKSVVSGTGNARALYCTNFATTYDTSSNNNLLFAPVIFSDGTNTDTTLAAFKTRMATRDQNSVTETTTPFTSTVGSNVDFLRLADGVVSVANNAGMPISTPSITNDFFGVTRDVTTPDIGASEFSGTLGNQSFSFNSNFSVYPNPSIDVFSISSDARGNLVVYDLIGKIIKSETIDLGITKLDLSNYPSGIYLMKVTNDKNETKTMKLIKQ</sequence>
<gene>
    <name evidence="3" type="ORF">SAMN05660845_0261</name>
</gene>
<evidence type="ECO:0000256" key="1">
    <source>
        <dbReference type="ARBA" id="ARBA00022729"/>
    </source>
</evidence>
<keyword evidence="1" id="KW-0732">Signal</keyword>
<evidence type="ECO:0000259" key="2">
    <source>
        <dbReference type="Pfam" id="PF18962"/>
    </source>
</evidence>
<dbReference type="Pfam" id="PF18962">
    <property type="entry name" value="Por_Secre_tail"/>
    <property type="match status" value="1"/>
</dbReference>
<dbReference type="AlphaFoldDB" id="A0A1I0VA53"/>
<accession>A0A1I0VA53</accession>
<protein>
    <recommendedName>
        <fullName evidence="2">Secretion system C-terminal sorting domain-containing protein</fullName>
    </recommendedName>
</protein>
<dbReference type="Proteomes" id="UP000199604">
    <property type="component" value="Unassembled WGS sequence"/>
</dbReference>
<dbReference type="STRING" id="498292.SAMN05660845_0261"/>
<dbReference type="InterPro" id="IPR006626">
    <property type="entry name" value="PbH1"/>
</dbReference>